<keyword evidence="3" id="KW-1185">Reference proteome</keyword>
<dbReference type="KEGG" id="sti:Sthe_0809"/>
<dbReference type="OrthoDB" id="290056at2"/>
<dbReference type="Proteomes" id="UP000002027">
    <property type="component" value="Chromosome 1"/>
</dbReference>
<reference evidence="3" key="1">
    <citation type="submission" date="2009-11" db="EMBL/GenBank/DDBJ databases">
        <title>The complete chromosome 1 of Sphaerobacter thermophilus DSM 20745.</title>
        <authorList>
            <person name="Lucas S."/>
            <person name="Copeland A."/>
            <person name="Lapidus A."/>
            <person name="Glavina del Rio T."/>
            <person name="Dalin E."/>
            <person name="Tice H."/>
            <person name="Bruce D."/>
            <person name="Goodwin L."/>
            <person name="Pitluck S."/>
            <person name="Kyrpides N."/>
            <person name="Mavromatis K."/>
            <person name="Ivanova N."/>
            <person name="Mikhailova N."/>
            <person name="LaButti K.M."/>
            <person name="Clum A."/>
            <person name="Sun H.I."/>
            <person name="Brettin T."/>
            <person name="Detter J.C."/>
            <person name="Han C."/>
            <person name="Larimer F."/>
            <person name="Land M."/>
            <person name="Hauser L."/>
            <person name="Markowitz V."/>
            <person name="Cheng J.F."/>
            <person name="Hugenholtz P."/>
            <person name="Woyke T."/>
            <person name="Wu D."/>
            <person name="Steenblock K."/>
            <person name="Schneider S."/>
            <person name="Pukall R."/>
            <person name="Goeker M."/>
            <person name="Klenk H.P."/>
            <person name="Eisen J.A."/>
        </authorList>
    </citation>
    <scope>NUCLEOTIDE SEQUENCE [LARGE SCALE GENOMIC DNA]</scope>
    <source>
        <strain evidence="3">ATCC 49802 / DSM 20745 / S 6022</strain>
    </source>
</reference>
<accession>D1C1X9</accession>
<keyword evidence="1" id="KW-1133">Transmembrane helix</keyword>
<keyword evidence="1" id="KW-0472">Membrane</keyword>
<gene>
    <name evidence="2" type="ordered locus">Sthe_0809</name>
</gene>
<sequence length="57" mass="6080">MDHNPERQPGAHDGQGLVEYSLILITVALVVIGAMIALGPMLQAAYQTGIDALNYTQ</sequence>
<dbReference type="AlphaFoldDB" id="D1C1X9"/>
<protein>
    <recommendedName>
        <fullName evidence="4">Flp/Fap pilin component</fullName>
    </recommendedName>
</protein>
<evidence type="ECO:0000313" key="2">
    <source>
        <dbReference type="EMBL" id="ACZ38246.1"/>
    </source>
</evidence>
<evidence type="ECO:0000256" key="1">
    <source>
        <dbReference type="SAM" id="Phobius"/>
    </source>
</evidence>
<organism evidence="2 3">
    <name type="scientific">Sphaerobacter thermophilus (strain ATCC 49802 / DSM 20745 / KCCM 41009 / NCIMB 13125 / S 6022)</name>
    <dbReference type="NCBI Taxonomy" id="479434"/>
    <lineage>
        <taxon>Bacteria</taxon>
        <taxon>Pseudomonadati</taxon>
        <taxon>Thermomicrobiota</taxon>
        <taxon>Thermomicrobia</taxon>
        <taxon>Sphaerobacterales</taxon>
        <taxon>Sphaerobacterineae</taxon>
        <taxon>Sphaerobacteraceae</taxon>
        <taxon>Sphaerobacter</taxon>
    </lineage>
</organism>
<dbReference type="RefSeq" id="WP_012871293.1">
    <property type="nucleotide sequence ID" value="NC_013523.1"/>
</dbReference>
<reference evidence="2 3" key="2">
    <citation type="journal article" date="2010" name="Stand. Genomic Sci.">
        <title>Complete genome sequence of Desulfohalobium retbaense type strain (HR(100)).</title>
        <authorList>
            <person name="Spring S."/>
            <person name="Nolan M."/>
            <person name="Lapidus A."/>
            <person name="Glavina Del Rio T."/>
            <person name="Copeland A."/>
            <person name="Tice H."/>
            <person name="Cheng J.F."/>
            <person name="Lucas S."/>
            <person name="Land M."/>
            <person name="Chen F."/>
            <person name="Bruce D."/>
            <person name="Goodwin L."/>
            <person name="Pitluck S."/>
            <person name="Ivanova N."/>
            <person name="Mavromatis K."/>
            <person name="Mikhailova N."/>
            <person name="Pati A."/>
            <person name="Chen A."/>
            <person name="Palaniappan K."/>
            <person name="Hauser L."/>
            <person name="Chang Y.J."/>
            <person name="Jeffries C.D."/>
            <person name="Munk C."/>
            <person name="Kiss H."/>
            <person name="Chain P."/>
            <person name="Han C."/>
            <person name="Brettin T."/>
            <person name="Detter J.C."/>
            <person name="Schuler E."/>
            <person name="Goker M."/>
            <person name="Rohde M."/>
            <person name="Bristow J."/>
            <person name="Eisen J.A."/>
            <person name="Markowitz V."/>
            <person name="Hugenholtz P."/>
            <person name="Kyrpides N.C."/>
            <person name="Klenk H.P."/>
        </authorList>
    </citation>
    <scope>NUCLEOTIDE SEQUENCE [LARGE SCALE GENOMIC DNA]</scope>
    <source>
        <strain evidence="3">ATCC 49802 / DSM 20745 / S 6022</strain>
    </source>
</reference>
<keyword evidence="1" id="KW-0812">Transmembrane</keyword>
<evidence type="ECO:0008006" key="4">
    <source>
        <dbReference type="Google" id="ProtNLM"/>
    </source>
</evidence>
<name>D1C1X9_SPHTD</name>
<dbReference type="EMBL" id="CP001823">
    <property type="protein sequence ID" value="ACZ38246.1"/>
    <property type="molecule type" value="Genomic_DNA"/>
</dbReference>
<proteinExistence type="predicted"/>
<evidence type="ECO:0000313" key="3">
    <source>
        <dbReference type="Proteomes" id="UP000002027"/>
    </source>
</evidence>
<dbReference type="HOGENOM" id="CLU_2994417_0_0_0"/>
<dbReference type="InParanoid" id="D1C1X9"/>
<feature type="transmembrane region" description="Helical" evidence="1">
    <location>
        <begin position="20"/>
        <end position="38"/>
    </location>
</feature>